<evidence type="ECO:0008006" key="5">
    <source>
        <dbReference type="Google" id="ProtNLM"/>
    </source>
</evidence>
<name>F0EWY9_9NEIS</name>
<keyword evidence="4" id="KW-1185">Reference proteome</keyword>
<gene>
    <name evidence="3" type="ORF">HMPREF9098_0369</name>
</gene>
<sequence>MMWKPHQNRQPAPSDKAAKENDMRTKILLPLAALMLGISLSAQAEPTCSEYTPPEYRSRWNVHSHHVCRYPHTTLNAAYVDWRNWMVQVDGPKALLPKLPARSRTVKPTDIEYEYGLREIVYTLAPDQVTVLISEKDGESVYRFRLRDGYVEMHGTNSTSVEIY</sequence>
<evidence type="ECO:0000313" key="4">
    <source>
        <dbReference type="Proteomes" id="UP000004088"/>
    </source>
</evidence>
<comment type="caution">
    <text evidence="3">The sequence shown here is derived from an EMBL/GenBank/DDBJ whole genome shotgun (WGS) entry which is preliminary data.</text>
</comment>
<evidence type="ECO:0000256" key="1">
    <source>
        <dbReference type="SAM" id="MobiDB-lite"/>
    </source>
</evidence>
<evidence type="ECO:0000313" key="3">
    <source>
        <dbReference type="EMBL" id="EGC18220.1"/>
    </source>
</evidence>
<feature type="region of interest" description="Disordered" evidence="1">
    <location>
        <begin position="1"/>
        <end position="21"/>
    </location>
</feature>
<protein>
    <recommendedName>
        <fullName evidence="5">Beta-lactamase-inhibitor-like PepSY-like domain-containing protein</fullName>
    </recommendedName>
</protein>
<feature type="chain" id="PRO_5003250139" description="Beta-lactamase-inhibitor-like PepSY-like domain-containing protein" evidence="2">
    <location>
        <begin position="45"/>
        <end position="164"/>
    </location>
</feature>
<keyword evidence="2" id="KW-0732">Signal</keyword>
<organism evidence="3 4">
    <name type="scientific">Kingella denitrificans ATCC 33394</name>
    <dbReference type="NCBI Taxonomy" id="888741"/>
    <lineage>
        <taxon>Bacteria</taxon>
        <taxon>Pseudomonadati</taxon>
        <taxon>Pseudomonadota</taxon>
        <taxon>Betaproteobacteria</taxon>
        <taxon>Neisseriales</taxon>
        <taxon>Neisseriaceae</taxon>
        <taxon>Kingella</taxon>
    </lineage>
</organism>
<dbReference type="STRING" id="888741.HMPREF9098_0369"/>
<dbReference type="EMBL" id="AEWV01000006">
    <property type="protein sequence ID" value="EGC18220.1"/>
    <property type="molecule type" value="Genomic_DNA"/>
</dbReference>
<reference evidence="3 4" key="1">
    <citation type="submission" date="2011-01" db="EMBL/GenBank/DDBJ databases">
        <authorList>
            <person name="Muzny D."/>
            <person name="Qin X."/>
            <person name="Deng J."/>
            <person name="Jiang H."/>
            <person name="Liu Y."/>
            <person name="Qu J."/>
            <person name="Song X.-Z."/>
            <person name="Zhang L."/>
            <person name="Thornton R."/>
            <person name="Coyle M."/>
            <person name="Francisco L."/>
            <person name="Jackson L."/>
            <person name="Javaid M."/>
            <person name="Korchina V."/>
            <person name="Kovar C."/>
            <person name="Mata R."/>
            <person name="Mathew T."/>
            <person name="Ngo R."/>
            <person name="Nguyen L."/>
            <person name="Nguyen N."/>
            <person name="Okwuonu G."/>
            <person name="Ongeri F."/>
            <person name="Pham C."/>
            <person name="Simmons D."/>
            <person name="Wilczek-Boney K."/>
            <person name="Hale W."/>
            <person name="Jakkamsetti A."/>
            <person name="Pham P."/>
            <person name="Ruth R."/>
            <person name="San Lucas F."/>
            <person name="Warren J."/>
            <person name="Zhang J."/>
            <person name="Zhao Z."/>
            <person name="Zhou C."/>
            <person name="Zhu D."/>
            <person name="Lee S."/>
            <person name="Bess C."/>
            <person name="Blankenburg K."/>
            <person name="Forbes L."/>
            <person name="Fu Q."/>
            <person name="Gubbala S."/>
            <person name="Hirani K."/>
            <person name="Jayaseelan J.C."/>
            <person name="Lara F."/>
            <person name="Munidasa M."/>
            <person name="Palculict T."/>
            <person name="Patil S."/>
            <person name="Pu L.-L."/>
            <person name="Saada N."/>
            <person name="Tang L."/>
            <person name="Weissenberger G."/>
            <person name="Zhu Y."/>
            <person name="Hemphill L."/>
            <person name="Shang Y."/>
            <person name="Youmans B."/>
            <person name="Ayvaz T."/>
            <person name="Ross M."/>
            <person name="Santibanez J."/>
            <person name="Aqrawi P."/>
            <person name="Gross S."/>
            <person name="Joshi V."/>
            <person name="Fowler G."/>
            <person name="Nazareth L."/>
            <person name="Reid J."/>
            <person name="Worley K."/>
            <person name="Petrosino J."/>
            <person name="Highlander S."/>
            <person name="Gibbs R."/>
        </authorList>
    </citation>
    <scope>NUCLEOTIDE SEQUENCE [LARGE SCALE GENOMIC DNA]</scope>
    <source>
        <strain evidence="3 4">ATCC 33394</strain>
    </source>
</reference>
<accession>F0EWY9</accession>
<proteinExistence type="predicted"/>
<dbReference type="AlphaFoldDB" id="F0EWY9"/>
<dbReference type="Proteomes" id="UP000004088">
    <property type="component" value="Unassembled WGS sequence"/>
</dbReference>
<evidence type="ECO:0000256" key="2">
    <source>
        <dbReference type="SAM" id="SignalP"/>
    </source>
</evidence>
<dbReference type="HOGENOM" id="CLU_1616819_0_0_4"/>
<feature type="signal peptide" evidence="2">
    <location>
        <begin position="1"/>
        <end position="44"/>
    </location>
</feature>